<dbReference type="CDD" id="cd00761">
    <property type="entry name" value="Glyco_tranf_GTA_type"/>
    <property type="match status" value="1"/>
</dbReference>
<dbReference type="PANTHER" id="PTHR40743">
    <property type="entry name" value="NUCLEOTIDE-DIPHOSPHO-SUGAR TRANSFERASE CONTAINING PROTEIN"/>
    <property type="match status" value="1"/>
</dbReference>
<proteinExistence type="predicted"/>
<organism evidence="4 5">
    <name type="scientific">Flavobacterium salmonis</name>
    <dbReference type="NCBI Taxonomy" id="2654844"/>
    <lineage>
        <taxon>Bacteria</taxon>
        <taxon>Pseudomonadati</taxon>
        <taxon>Bacteroidota</taxon>
        <taxon>Flavobacteriia</taxon>
        <taxon>Flavobacteriales</taxon>
        <taxon>Flavobacteriaceae</taxon>
        <taxon>Flavobacterium</taxon>
    </lineage>
</organism>
<dbReference type="InterPro" id="IPR001173">
    <property type="entry name" value="Glyco_trans_2-like"/>
</dbReference>
<evidence type="ECO:0008006" key="6">
    <source>
        <dbReference type="Google" id="ProtNLM"/>
    </source>
</evidence>
<reference evidence="4 5" key="1">
    <citation type="submission" date="2020-06" db="EMBL/GenBank/DDBJ databases">
        <authorList>
            <person name="Criscuolo A."/>
        </authorList>
    </citation>
    <scope>NUCLEOTIDE SEQUENCE [LARGE SCALE GENOMIC DNA]</scope>
    <source>
        <strain evidence="5">CIP 111411</strain>
    </source>
</reference>
<dbReference type="AlphaFoldDB" id="A0A6V6Z4T2"/>
<dbReference type="RefSeq" id="WP_078228099.1">
    <property type="nucleotide sequence ID" value="NZ_CAIJDP010000079.1"/>
</dbReference>
<dbReference type="InterPro" id="IPR029044">
    <property type="entry name" value="Nucleotide-diphossugar_trans"/>
</dbReference>
<dbReference type="Pfam" id="PF00535">
    <property type="entry name" value="Glycos_transf_2"/>
    <property type="match status" value="1"/>
</dbReference>
<dbReference type="Gene3D" id="3.90.550.10">
    <property type="entry name" value="Spore Coat Polysaccharide Biosynthesis Protein SpsA, Chain A"/>
    <property type="match status" value="1"/>
</dbReference>
<evidence type="ECO:0000313" key="5">
    <source>
        <dbReference type="Proteomes" id="UP000530060"/>
    </source>
</evidence>
<dbReference type="InterPro" id="IPR027791">
    <property type="entry name" value="Galactosyl_T_C"/>
</dbReference>
<dbReference type="SUPFAM" id="SSF53448">
    <property type="entry name" value="Nucleotide-diphospho-sugar transferases"/>
    <property type="match status" value="1"/>
</dbReference>
<dbReference type="PANTHER" id="PTHR40743:SF1">
    <property type="entry name" value="POSSIBLE GLYCOSYLTRANSFERASE"/>
    <property type="match status" value="1"/>
</dbReference>
<dbReference type="EMBL" id="CAIJDP010000079">
    <property type="protein sequence ID" value="CAD0006781.1"/>
    <property type="molecule type" value="Genomic_DNA"/>
</dbReference>
<dbReference type="Proteomes" id="UP000530060">
    <property type="component" value="Unassembled WGS sequence"/>
</dbReference>
<feature type="domain" description="Glycosyltransferase 2-like" evidence="2">
    <location>
        <begin position="10"/>
        <end position="107"/>
    </location>
</feature>
<dbReference type="GO" id="GO:0016740">
    <property type="term" value="F:transferase activity"/>
    <property type="evidence" value="ECO:0007669"/>
    <property type="project" value="UniProtKB-KW"/>
</dbReference>
<evidence type="ECO:0000259" key="2">
    <source>
        <dbReference type="Pfam" id="PF00535"/>
    </source>
</evidence>
<protein>
    <recommendedName>
        <fullName evidence="6">Glycosyl transferase family 2</fullName>
    </recommendedName>
</protein>
<evidence type="ECO:0000256" key="1">
    <source>
        <dbReference type="ARBA" id="ARBA00022679"/>
    </source>
</evidence>
<evidence type="ECO:0000259" key="3">
    <source>
        <dbReference type="Pfam" id="PF02709"/>
    </source>
</evidence>
<gene>
    <name evidence="4" type="ORF">FLAT13_03493</name>
</gene>
<keyword evidence="5" id="KW-1185">Reference proteome</keyword>
<keyword evidence="1" id="KW-0808">Transferase</keyword>
<comment type="caution">
    <text evidence="4">The sequence shown here is derived from an EMBL/GenBank/DDBJ whole genome shotgun (WGS) entry which is preliminary data.</text>
</comment>
<accession>A0A6V6Z4T2</accession>
<sequence>MIAKKKHKISFCTVCMNRLSFLKETLPKNIKDNLDYGNVEFIVLNYNSTDELDKWINTEMSQYIKQGVLKYIKTSEPEYFLMSHSKNVVSKQATGDIVCNVDADNFIGEGFANFINESFLKGENIYLSVDKGTQRDCCGRICLKKDDFETLRGYDENMKGYGFEDFDLRNRLELLGRKVVLFPEKFLNALPHSDVERLKNEYNNIEIKHIYMKHKTPSITELVYCFSNNEVYAGSIVEKSTLNSESTENIFITKKSFEYNIILLDDSWKFGQFISNDKIIFKEGDISIANNSEYFEVLNEAFCSSLIMLFSQMSNRIKMNKNLTHKRITVNEESYGDAHFE</sequence>
<evidence type="ECO:0000313" key="4">
    <source>
        <dbReference type="EMBL" id="CAD0006781.1"/>
    </source>
</evidence>
<dbReference type="Pfam" id="PF02709">
    <property type="entry name" value="Glyco_transf_7C"/>
    <property type="match status" value="1"/>
</dbReference>
<feature type="domain" description="Galactosyltransferase C-terminal" evidence="3">
    <location>
        <begin position="139"/>
        <end position="184"/>
    </location>
</feature>
<name>A0A6V6Z4T2_9FLAO</name>